<evidence type="ECO:0000256" key="4">
    <source>
        <dbReference type="ARBA" id="ARBA00023065"/>
    </source>
</evidence>
<evidence type="ECO:0000256" key="3">
    <source>
        <dbReference type="ARBA" id="ARBA00022781"/>
    </source>
</evidence>
<proteinExistence type="inferred from homology"/>
<evidence type="ECO:0000256" key="6">
    <source>
        <dbReference type="ARBA" id="ARBA00023310"/>
    </source>
</evidence>
<keyword evidence="4" id="KW-0406">Ion transport</keyword>
<accession>J9D3K1</accession>
<gene>
    <name evidence="7" type="ORF">EVA_04659</name>
</gene>
<evidence type="ECO:0000256" key="5">
    <source>
        <dbReference type="ARBA" id="ARBA00023136"/>
    </source>
</evidence>
<dbReference type="PRINTS" id="PR00125">
    <property type="entry name" value="ATPASEDELTA"/>
</dbReference>
<comment type="caution">
    <text evidence="7">The sequence shown here is derived from an EMBL/GenBank/DDBJ whole genome shotgun (WGS) entry which is preliminary data.</text>
</comment>
<dbReference type="AlphaFoldDB" id="J9D3K1"/>
<dbReference type="Pfam" id="PF00213">
    <property type="entry name" value="OSCP"/>
    <property type="match status" value="1"/>
</dbReference>
<dbReference type="GO" id="GO:0016020">
    <property type="term" value="C:membrane"/>
    <property type="evidence" value="ECO:0007669"/>
    <property type="project" value="UniProtKB-SubCell"/>
</dbReference>
<dbReference type="EMBL" id="AMCI01000935">
    <property type="protein sequence ID" value="EJX07231.1"/>
    <property type="molecule type" value="Genomic_DNA"/>
</dbReference>
<protein>
    <submittedName>
        <fullName evidence="7">ATP synthase F1 subcomplex delta subunit</fullName>
    </submittedName>
</protein>
<evidence type="ECO:0000256" key="1">
    <source>
        <dbReference type="ARBA" id="ARBA00004370"/>
    </source>
</evidence>
<dbReference type="HAMAP" id="MF_01416">
    <property type="entry name" value="ATP_synth_delta_bact"/>
    <property type="match status" value="1"/>
</dbReference>
<dbReference type="SUPFAM" id="SSF47928">
    <property type="entry name" value="N-terminal domain of the delta subunit of the F1F0-ATP synthase"/>
    <property type="match status" value="1"/>
</dbReference>
<dbReference type="Gene3D" id="1.10.520.20">
    <property type="entry name" value="N-terminal domain of the delta subunit of the F1F0-ATP synthase"/>
    <property type="match status" value="1"/>
</dbReference>
<keyword evidence="3" id="KW-0375">Hydrogen ion transport</keyword>
<organism evidence="7">
    <name type="scientific">gut metagenome</name>
    <dbReference type="NCBI Taxonomy" id="749906"/>
    <lineage>
        <taxon>unclassified sequences</taxon>
        <taxon>metagenomes</taxon>
        <taxon>organismal metagenomes</taxon>
    </lineage>
</organism>
<dbReference type="GO" id="GO:0046933">
    <property type="term" value="F:proton-transporting ATP synthase activity, rotational mechanism"/>
    <property type="evidence" value="ECO:0007669"/>
    <property type="project" value="InterPro"/>
</dbReference>
<keyword evidence="5" id="KW-0472">Membrane</keyword>
<evidence type="ECO:0000313" key="7">
    <source>
        <dbReference type="EMBL" id="EJX07231.1"/>
    </source>
</evidence>
<keyword evidence="2" id="KW-0813">Transport</keyword>
<dbReference type="InterPro" id="IPR000711">
    <property type="entry name" value="ATPase_OSCP/dsu"/>
</dbReference>
<keyword evidence="6" id="KW-0066">ATP synthesis</keyword>
<comment type="subcellular location">
    <subcellularLocation>
        <location evidence="1">Membrane</location>
    </subcellularLocation>
</comment>
<name>J9D3K1_9ZZZZ</name>
<reference evidence="7" key="1">
    <citation type="journal article" date="2012" name="PLoS ONE">
        <title>Gene sets for utilization of primary and secondary nutrition supplies in the distal gut of endangered iberian lynx.</title>
        <authorList>
            <person name="Alcaide M."/>
            <person name="Messina E."/>
            <person name="Richter M."/>
            <person name="Bargiela R."/>
            <person name="Peplies J."/>
            <person name="Huws S.A."/>
            <person name="Newbold C.J."/>
            <person name="Golyshin P.N."/>
            <person name="Simon M.A."/>
            <person name="Lopez G."/>
            <person name="Yakimov M.M."/>
            <person name="Ferrer M."/>
        </authorList>
    </citation>
    <scope>NUCLEOTIDE SEQUENCE</scope>
</reference>
<dbReference type="NCBIfam" id="TIGR01145">
    <property type="entry name" value="ATP_synt_delta"/>
    <property type="match status" value="1"/>
</dbReference>
<sequence length="178" mass="19861">MTEAGKMYGSALYELAAEEKLEEQILDELTQVSELMCAQPDYIKLLAMPSVPREKRRKALDEVFGGQVHTYLLNFLKLLCDKGEIRVLKDCAKQYRACYNEAYGILEAVAVTAVAMNDEQMDALRKKLSGITGKTVHLTCRQDPSCVGGVRLEMGGVQLDGTVKSRLDEVRRLLQTTV</sequence>
<dbReference type="PANTHER" id="PTHR11910">
    <property type="entry name" value="ATP SYNTHASE DELTA CHAIN"/>
    <property type="match status" value="1"/>
</dbReference>
<dbReference type="InterPro" id="IPR026015">
    <property type="entry name" value="ATP_synth_OSCP/delta_N_sf"/>
</dbReference>
<evidence type="ECO:0000256" key="2">
    <source>
        <dbReference type="ARBA" id="ARBA00022448"/>
    </source>
</evidence>